<dbReference type="FunFam" id="2.170.150.80:FF:000002">
    <property type="entry name" value="Nac domain-containing protein 86"/>
    <property type="match status" value="1"/>
</dbReference>
<keyword evidence="2" id="KW-0805">Transcription regulation</keyword>
<sequence>MGRETVFLPAPPTTTTTTVNPVAAPAAPPTSLAPGFRFHPTDEELVIYYLKRKVSGKSFRFDAISEVDIYRSEPWDLADKSRLKTRDQEWYFFSALDKKYGNGGRMNRATNKGYWKATGNDRPVKHDQRTVGLKKTLVFHSGRAPDGKRTNWVMHEYRLVDEELERAGTGSSQPQDAYVLCRVFHKNNIGPPNGQRYAPFVEEEWDDASGMVPGADPVHNGSIAHQPHVEGNNGVLCAEGRNGVLQDTQSINKTPFDVNKLPIETQNLLAVCKRESMAEYPSPEKDDNNCKQVDEYPSPQTDNPKPFSLIYKRRRHNLNSNHSNVSGDSIRTGQDPCSSTITTAATTLPTTTAGAATTNSAPKKHFLSALVEFSLQESLESKESLALVKAPDFDAENLESSMSPSCIKFIKDLQNEMHKIAVEKETMSDSSLLNPIHGTYGSRIPIPPHRRRAGGVLPEAQDHRKSVPLKTKDLEWYFFSVLDRKYGNGSRTNRATEKGYWKTTGKDRPVAQGDRTVGMKKTLVYHIGRAPHGRRTNWNGAKYGAPLDEKEWDVDEENEQKEAVPLLPTGHHVVAPFTEIPPTVVAPPLPVTDAVAPPVVAIDGHFWDGIGVAPPTVATDADFWDDIGAFLETNDLEGELDLSDMNGGVTFPSLNFHHGECSTYAENSQELIKDQEPLTGIFGISGPENGQPLDMAEQHDMGTGSVKDEDNGEQSEIENLLNFNDALDNMDLDLYFDATQILPTADDESFLETNDLAIGNEGDLVEADPSANDIMLDKYLALPDDDDDICKYISFDYSQVPEIENSNSNQGSPLTQQTVEGETANKAVVGKHDSEAQTSNEAFSVQNTEDAKLAAPGNTNPFVKQAYGWLASIPAAPAHAFEFPAKDITPGIHGAAQSSHPAHITTGMISITDITFRGNAMDWPMGKIGGFNTAMSTEFSQSDVNCAAFIPVSGKTAFVLSHGWIFLTGFSVLILSLSFKIGSVMYTGK</sequence>
<dbReference type="SUPFAM" id="SSF101941">
    <property type="entry name" value="NAC domain"/>
    <property type="match status" value="2"/>
</dbReference>
<keyword evidence="3" id="KW-0238">DNA-binding</keyword>
<reference evidence="9 10" key="1">
    <citation type="submission" date="2019-04" db="EMBL/GenBank/DDBJ databases">
        <title>An improved genome assembly and genetic linkage map for asparagus bean, Vigna unguiculata ssp. sesquipedialis.</title>
        <authorList>
            <person name="Xia Q."/>
            <person name="Zhang R."/>
            <person name="Dong Y."/>
        </authorList>
    </citation>
    <scope>NUCLEOTIDE SEQUENCE [LARGE SCALE GENOMIC DNA]</scope>
    <source>
        <tissue evidence="9">Leaf</tissue>
    </source>
</reference>
<dbReference type="AlphaFoldDB" id="A0A4D6N3C2"/>
<accession>A0A4D6N3C2</accession>
<dbReference type="PANTHER" id="PTHR31744:SF210">
    <property type="entry name" value="NAC DOMAIN-CONTAINING PROTEIN 86-LIKE"/>
    <property type="match status" value="1"/>
</dbReference>
<evidence type="ECO:0000256" key="6">
    <source>
        <dbReference type="SAM" id="MobiDB-lite"/>
    </source>
</evidence>
<feature type="compositionally biased region" description="Low complexity" evidence="6">
    <location>
        <begin position="13"/>
        <end position="25"/>
    </location>
</feature>
<evidence type="ECO:0000256" key="5">
    <source>
        <dbReference type="ARBA" id="ARBA00023242"/>
    </source>
</evidence>
<evidence type="ECO:0000256" key="3">
    <source>
        <dbReference type="ARBA" id="ARBA00023125"/>
    </source>
</evidence>
<dbReference type="EMBL" id="CP039353">
    <property type="protein sequence ID" value="QCE07798.1"/>
    <property type="molecule type" value="Genomic_DNA"/>
</dbReference>
<protein>
    <recommendedName>
        <fullName evidence="8">NAC domain-containing protein</fullName>
    </recommendedName>
</protein>
<keyword evidence="7" id="KW-0812">Transmembrane</keyword>
<dbReference type="PANTHER" id="PTHR31744">
    <property type="entry name" value="PROTEIN CUP-SHAPED COTYLEDON 2-RELATED"/>
    <property type="match status" value="1"/>
</dbReference>
<dbReference type="InterPro" id="IPR036093">
    <property type="entry name" value="NAC_dom_sf"/>
</dbReference>
<proteinExistence type="predicted"/>
<evidence type="ECO:0000256" key="4">
    <source>
        <dbReference type="ARBA" id="ARBA00023163"/>
    </source>
</evidence>
<keyword evidence="10" id="KW-1185">Reference proteome</keyword>
<feature type="compositionally biased region" description="Basic and acidic residues" evidence="6">
    <location>
        <begin position="279"/>
        <end position="294"/>
    </location>
</feature>
<dbReference type="Pfam" id="PF02365">
    <property type="entry name" value="NAM"/>
    <property type="match status" value="2"/>
</dbReference>
<feature type="transmembrane region" description="Helical" evidence="7">
    <location>
        <begin position="957"/>
        <end position="979"/>
    </location>
</feature>
<organism evidence="9 10">
    <name type="scientific">Vigna unguiculata</name>
    <name type="common">Cowpea</name>
    <dbReference type="NCBI Taxonomy" id="3917"/>
    <lineage>
        <taxon>Eukaryota</taxon>
        <taxon>Viridiplantae</taxon>
        <taxon>Streptophyta</taxon>
        <taxon>Embryophyta</taxon>
        <taxon>Tracheophyta</taxon>
        <taxon>Spermatophyta</taxon>
        <taxon>Magnoliopsida</taxon>
        <taxon>eudicotyledons</taxon>
        <taxon>Gunneridae</taxon>
        <taxon>Pentapetalae</taxon>
        <taxon>rosids</taxon>
        <taxon>fabids</taxon>
        <taxon>Fabales</taxon>
        <taxon>Fabaceae</taxon>
        <taxon>Papilionoideae</taxon>
        <taxon>50 kb inversion clade</taxon>
        <taxon>NPAAA clade</taxon>
        <taxon>indigoferoid/millettioid clade</taxon>
        <taxon>Phaseoleae</taxon>
        <taxon>Vigna</taxon>
    </lineage>
</organism>
<feature type="domain" description="NAC" evidence="8">
    <location>
        <begin position="419"/>
        <end position="560"/>
    </location>
</feature>
<evidence type="ECO:0000256" key="2">
    <source>
        <dbReference type="ARBA" id="ARBA00023015"/>
    </source>
</evidence>
<name>A0A4D6N3C2_VIGUN</name>
<dbReference type="Gene3D" id="2.170.150.80">
    <property type="entry name" value="NAC domain"/>
    <property type="match status" value="2"/>
</dbReference>
<keyword evidence="4" id="KW-0804">Transcription</keyword>
<feature type="domain" description="NAC" evidence="8">
    <location>
        <begin position="32"/>
        <end position="186"/>
    </location>
</feature>
<evidence type="ECO:0000256" key="7">
    <source>
        <dbReference type="SAM" id="Phobius"/>
    </source>
</evidence>
<comment type="subcellular location">
    <subcellularLocation>
        <location evidence="1">Nucleus</location>
    </subcellularLocation>
</comment>
<feature type="region of interest" description="Disordered" evidence="6">
    <location>
        <begin position="279"/>
        <end position="307"/>
    </location>
</feature>
<gene>
    <name evidence="9" type="ORF">DEO72_LG9g2818</name>
</gene>
<keyword evidence="5" id="KW-0539">Nucleus</keyword>
<keyword evidence="7" id="KW-0472">Membrane</keyword>
<evidence type="ECO:0000313" key="9">
    <source>
        <dbReference type="EMBL" id="QCE07798.1"/>
    </source>
</evidence>
<dbReference type="PROSITE" id="PS51005">
    <property type="entry name" value="NAC"/>
    <property type="match status" value="2"/>
</dbReference>
<evidence type="ECO:0000256" key="1">
    <source>
        <dbReference type="ARBA" id="ARBA00004123"/>
    </source>
</evidence>
<dbReference type="InterPro" id="IPR003441">
    <property type="entry name" value="NAC-dom"/>
</dbReference>
<dbReference type="Proteomes" id="UP000501690">
    <property type="component" value="Linkage Group LG9"/>
</dbReference>
<dbReference type="GO" id="GO:0005634">
    <property type="term" value="C:nucleus"/>
    <property type="evidence" value="ECO:0007669"/>
    <property type="project" value="UniProtKB-SubCell"/>
</dbReference>
<dbReference type="GO" id="GO:0003677">
    <property type="term" value="F:DNA binding"/>
    <property type="evidence" value="ECO:0007669"/>
    <property type="project" value="UniProtKB-KW"/>
</dbReference>
<dbReference type="GO" id="GO:0006355">
    <property type="term" value="P:regulation of DNA-templated transcription"/>
    <property type="evidence" value="ECO:0007669"/>
    <property type="project" value="InterPro"/>
</dbReference>
<keyword evidence="7" id="KW-1133">Transmembrane helix</keyword>
<feature type="region of interest" description="Disordered" evidence="6">
    <location>
        <begin position="1"/>
        <end position="26"/>
    </location>
</feature>
<evidence type="ECO:0000313" key="10">
    <source>
        <dbReference type="Proteomes" id="UP000501690"/>
    </source>
</evidence>
<evidence type="ECO:0000259" key="8">
    <source>
        <dbReference type="PROSITE" id="PS51005"/>
    </source>
</evidence>